<evidence type="ECO:0000313" key="5">
    <source>
        <dbReference type="EMBL" id="QUX20608.1"/>
    </source>
</evidence>
<feature type="domain" description="Ketosynthase family 3 (KS3)" evidence="4">
    <location>
        <begin position="3"/>
        <end position="426"/>
    </location>
</feature>
<evidence type="ECO:0000256" key="2">
    <source>
        <dbReference type="ARBA" id="ARBA00022553"/>
    </source>
</evidence>
<protein>
    <submittedName>
        <fullName evidence="5">Type I polyketide synthase</fullName>
    </submittedName>
</protein>
<dbReference type="Gene3D" id="3.40.47.10">
    <property type="match status" value="1"/>
</dbReference>
<dbReference type="InterPro" id="IPR016039">
    <property type="entry name" value="Thiolase-like"/>
</dbReference>
<keyword evidence="6" id="KW-1185">Reference proteome</keyword>
<dbReference type="Proteomes" id="UP000676079">
    <property type="component" value="Chromosome"/>
</dbReference>
<evidence type="ECO:0000256" key="3">
    <source>
        <dbReference type="ARBA" id="ARBA00022679"/>
    </source>
</evidence>
<name>A0ABX8BIE9_9ACTN</name>
<gene>
    <name evidence="5" type="ORF">KGD84_19085</name>
</gene>
<dbReference type="Pfam" id="PF00698">
    <property type="entry name" value="Acyl_transf_1"/>
    <property type="match status" value="1"/>
</dbReference>
<dbReference type="Pfam" id="PF00109">
    <property type="entry name" value="ketoacyl-synt"/>
    <property type="match status" value="1"/>
</dbReference>
<keyword evidence="2" id="KW-0597">Phosphoprotein</keyword>
<dbReference type="PANTHER" id="PTHR43775:SF37">
    <property type="entry name" value="SI:DKEY-61P9.11"/>
    <property type="match status" value="1"/>
</dbReference>
<proteinExistence type="predicted"/>
<dbReference type="InterPro" id="IPR014043">
    <property type="entry name" value="Acyl_transferase_dom"/>
</dbReference>
<dbReference type="InterPro" id="IPR016036">
    <property type="entry name" value="Malonyl_transacylase_ACP-bd"/>
</dbReference>
<keyword evidence="3" id="KW-0808">Transferase</keyword>
<dbReference type="RefSeq" id="WP_220561804.1">
    <property type="nucleotide sequence ID" value="NZ_CP074133.1"/>
</dbReference>
<dbReference type="InterPro" id="IPR001227">
    <property type="entry name" value="Ac_transferase_dom_sf"/>
</dbReference>
<dbReference type="CDD" id="cd00833">
    <property type="entry name" value="PKS"/>
    <property type="match status" value="1"/>
</dbReference>
<evidence type="ECO:0000259" key="4">
    <source>
        <dbReference type="PROSITE" id="PS52004"/>
    </source>
</evidence>
<dbReference type="PROSITE" id="PS52004">
    <property type="entry name" value="KS3_2"/>
    <property type="match status" value="1"/>
</dbReference>
<dbReference type="SMART" id="SM00827">
    <property type="entry name" value="PKS_AT"/>
    <property type="match status" value="1"/>
</dbReference>
<dbReference type="EMBL" id="CP074133">
    <property type="protein sequence ID" value="QUX20608.1"/>
    <property type="molecule type" value="Genomic_DNA"/>
</dbReference>
<dbReference type="InterPro" id="IPR018201">
    <property type="entry name" value="Ketoacyl_synth_AS"/>
</dbReference>
<evidence type="ECO:0000256" key="1">
    <source>
        <dbReference type="ARBA" id="ARBA00022450"/>
    </source>
</evidence>
<dbReference type="InterPro" id="IPR020841">
    <property type="entry name" value="PKS_Beta-ketoAc_synthase_dom"/>
</dbReference>
<dbReference type="PANTHER" id="PTHR43775">
    <property type="entry name" value="FATTY ACID SYNTHASE"/>
    <property type="match status" value="1"/>
</dbReference>
<organism evidence="5 6">
    <name type="scientific">Nocardiopsis changdeensis</name>
    <dbReference type="NCBI Taxonomy" id="2831969"/>
    <lineage>
        <taxon>Bacteria</taxon>
        <taxon>Bacillati</taxon>
        <taxon>Actinomycetota</taxon>
        <taxon>Actinomycetes</taxon>
        <taxon>Streptosporangiales</taxon>
        <taxon>Nocardiopsidaceae</taxon>
        <taxon>Nocardiopsis</taxon>
    </lineage>
</organism>
<dbReference type="SUPFAM" id="SSF55048">
    <property type="entry name" value="Probable ACP-binding domain of malonyl-CoA ACP transacylase"/>
    <property type="match status" value="1"/>
</dbReference>
<dbReference type="InterPro" id="IPR014030">
    <property type="entry name" value="Ketoacyl_synth_N"/>
</dbReference>
<dbReference type="SMART" id="SM00825">
    <property type="entry name" value="PKS_KS"/>
    <property type="match status" value="1"/>
</dbReference>
<dbReference type="InterPro" id="IPR032821">
    <property type="entry name" value="PKS_assoc"/>
</dbReference>
<dbReference type="Pfam" id="PF16197">
    <property type="entry name" value="KAsynt_C_assoc"/>
    <property type="match status" value="1"/>
</dbReference>
<dbReference type="SUPFAM" id="SSF53901">
    <property type="entry name" value="Thiolase-like"/>
    <property type="match status" value="1"/>
</dbReference>
<reference evidence="5 6" key="1">
    <citation type="submission" date="2021-05" db="EMBL/GenBank/DDBJ databases">
        <title>Direct Submission.</title>
        <authorList>
            <person name="Li K."/>
            <person name="Gao J."/>
        </authorList>
    </citation>
    <scope>NUCLEOTIDE SEQUENCE [LARGE SCALE GENOMIC DNA]</scope>
    <source>
        <strain evidence="5 6">Mg02</strain>
    </source>
</reference>
<dbReference type="SUPFAM" id="SSF52151">
    <property type="entry name" value="FabD/lysophospholipase-like"/>
    <property type="match status" value="1"/>
</dbReference>
<dbReference type="Gene3D" id="3.30.70.3290">
    <property type="match status" value="1"/>
</dbReference>
<dbReference type="PROSITE" id="PS00606">
    <property type="entry name" value="KS3_1"/>
    <property type="match status" value="1"/>
</dbReference>
<dbReference type="InterPro" id="IPR016035">
    <property type="entry name" value="Acyl_Trfase/lysoPLipase"/>
</dbReference>
<dbReference type="InterPro" id="IPR050091">
    <property type="entry name" value="PKS_NRPS_Biosynth_Enz"/>
</dbReference>
<dbReference type="Gene3D" id="3.40.366.10">
    <property type="entry name" value="Malonyl-Coenzyme A Acyl Carrier Protein, domain 2"/>
    <property type="match status" value="1"/>
</dbReference>
<keyword evidence="1" id="KW-0596">Phosphopantetheine</keyword>
<dbReference type="Pfam" id="PF02801">
    <property type="entry name" value="Ketoacyl-synt_C"/>
    <property type="match status" value="1"/>
</dbReference>
<evidence type="ECO:0000313" key="6">
    <source>
        <dbReference type="Proteomes" id="UP000676079"/>
    </source>
</evidence>
<accession>A0ABX8BIE9</accession>
<dbReference type="InterPro" id="IPR014031">
    <property type="entry name" value="Ketoacyl_synth_C"/>
</dbReference>
<sequence length="958" mass="98995">MSTHTVSVVGMGVRLPGHITTPDELAQALAGHRIVVGPLTEERWERLVAEVHPDQRPRWRWHGGTLTDHDWGLDRWHFGISADEAEQMDPQQRLALELVWEALADAGIRPSSLAATDTGVYAGAAGVDHAGRVFAPGVRTTPHTGQSGALSIIANRVSYHLGVHGPSFVVDSACSASAVALHLAARDLADGTVDTAVVLGVNSLDSAAINAYFHQVDGVMAPDGVCSPFSRAAHGYVRSEGGGALILRRTTDLTPGTREWVRLLGSAVTHDGRTSHLIAPNGHAQAKAITRALAAAGLSPDQVGAVLGHATGTAAGDAQELRGVAEAYRTRDREQPLLLTSVKPGLGHTEAVSGVVNVMCAAVGARAGRIWPTLNHTDPVALVGNRRITVPTRAVDWPTGTDGTPAAVGVSAFGFGGTNAHLILAPAPEPQPASKRAPAAPVVIPLSGHTRQVLNRTAARWSSAVAALEDLAPVGAAALWGRDHDPRHRAAVVARTPGEAAEALHAIASGLPHQNILGPLAAHGPRERLVGVFSGHGTHHQHMAVELAATTPVFAAAVDRGRAALQPFVDGPVWAPGAPLEGFEQIQHAGWLVQVALADTLTTWGIAPDVWVGHSAGEVAAAYASGALTLEQSARVIAARSRLLATLSGKGGMLAVALAADQAEAVAAEHGVDVAVVNSPRVSVLSGTTADLAAAAVALERVGVWAKAIRDVVPAHSPAVIPLQEALRQELDTLEPNAPTALMVSTSTGAPATGLGADYWAYQLRARVRFADVIGRLTEGQPTGVVEVGARAVLAGHITDTAPGTPVATATTDPDELFRAVAGLYVHGHTPTGPSSPGEERAELPPAVWQRTGAEDRTYVDLPATATWTAQDHGCVTGLVLALATRTIGTAPGSVDVSWAEAGVTSLDLVGVLAHLRTAHPAWANESVTDLAADATIAATVDRLTALLPRTEATVPAS</sequence>